<evidence type="ECO:0000313" key="2">
    <source>
        <dbReference type="EMBL" id="MBC2837067.1"/>
    </source>
</evidence>
<reference evidence="2 3" key="1">
    <citation type="journal article" date="2017" name="Int. J. Syst. Evol. Microbiol.">
        <title>Gemmobacter straminiformis sp. nov., isolated from an artificial fountain.</title>
        <authorList>
            <person name="Kang J.Y."/>
            <person name="Kim M.J."/>
            <person name="Chun J."/>
            <person name="Son K.P."/>
            <person name="Jahng K.Y."/>
        </authorList>
    </citation>
    <scope>NUCLEOTIDE SEQUENCE [LARGE SCALE GENOMIC DNA]</scope>
    <source>
        <strain evidence="2 3">CAM-8</strain>
    </source>
</reference>
<name>A0A842ICM1_9RHOB</name>
<dbReference type="EMBL" id="JACLQD010000005">
    <property type="protein sequence ID" value="MBC2837067.1"/>
    <property type="molecule type" value="Genomic_DNA"/>
</dbReference>
<feature type="compositionally biased region" description="Low complexity" evidence="1">
    <location>
        <begin position="65"/>
        <end position="77"/>
    </location>
</feature>
<feature type="region of interest" description="Disordered" evidence="1">
    <location>
        <begin position="59"/>
        <end position="83"/>
    </location>
</feature>
<dbReference type="Proteomes" id="UP000555411">
    <property type="component" value="Unassembled WGS sequence"/>
</dbReference>
<proteinExistence type="predicted"/>
<organism evidence="2 3">
    <name type="scientific">Paragemmobacter straminiformis</name>
    <dbReference type="NCBI Taxonomy" id="2045119"/>
    <lineage>
        <taxon>Bacteria</taxon>
        <taxon>Pseudomonadati</taxon>
        <taxon>Pseudomonadota</taxon>
        <taxon>Alphaproteobacteria</taxon>
        <taxon>Rhodobacterales</taxon>
        <taxon>Paracoccaceae</taxon>
        <taxon>Paragemmobacter</taxon>
    </lineage>
</organism>
<keyword evidence="3" id="KW-1185">Reference proteome</keyword>
<evidence type="ECO:0000313" key="3">
    <source>
        <dbReference type="Proteomes" id="UP000555411"/>
    </source>
</evidence>
<sequence>MHVYVRLAISYDVPQFPGIPFGAVFEFVDSGPDFPATARITRAYAGLCNVDVRVIHRPLPEPACRPSSTRPSSTYSPGKPPLQ</sequence>
<dbReference type="RefSeq" id="WP_185798684.1">
    <property type="nucleotide sequence ID" value="NZ_JACLQD010000005.1"/>
</dbReference>
<evidence type="ECO:0000256" key="1">
    <source>
        <dbReference type="SAM" id="MobiDB-lite"/>
    </source>
</evidence>
<gene>
    <name evidence="2" type="ORF">H7F16_16230</name>
</gene>
<accession>A0A842ICM1</accession>
<protein>
    <submittedName>
        <fullName evidence="2">Uncharacterized protein</fullName>
    </submittedName>
</protein>
<comment type="caution">
    <text evidence="2">The sequence shown here is derived from an EMBL/GenBank/DDBJ whole genome shotgun (WGS) entry which is preliminary data.</text>
</comment>
<dbReference type="AlphaFoldDB" id="A0A842ICM1"/>